<evidence type="ECO:0000256" key="1">
    <source>
        <dbReference type="SAM" id="Phobius"/>
    </source>
</evidence>
<keyword evidence="1" id="KW-0812">Transmembrane</keyword>
<keyword evidence="1" id="KW-0472">Membrane</keyword>
<organism evidence="2 3">
    <name type="scientific">Oxyplasma meridianum</name>
    <dbReference type="NCBI Taxonomy" id="3073602"/>
    <lineage>
        <taxon>Archaea</taxon>
        <taxon>Methanobacteriati</taxon>
        <taxon>Thermoplasmatota</taxon>
        <taxon>Thermoplasmata</taxon>
        <taxon>Thermoplasmatales</taxon>
        <taxon>Thermoplasmataceae</taxon>
        <taxon>Oxyplasma</taxon>
    </lineage>
</organism>
<keyword evidence="1" id="KW-1133">Transmembrane helix</keyword>
<feature type="transmembrane region" description="Helical" evidence="1">
    <location>
        <begin position="154"/>
        <end position="172"/>
    </location>
</feature>
<dbReference type="GeneID" id="95967540"/>
<reference evidence="2 3" key="1">
    <citation type="submission" date="2023-09" db="EMBL/GenBank/DDBJ databases">
        <authorList>
            <person name="Golyshina O.V."/>
            <person name="Lunev E.A."/>
            <person name="Bargiela R."/>
            <person name="Gaines M.C."/>
            <person name="Daum B."/>
            <person name="Bale N.J."/>
            <person name="Koenen M."/>
            <person name="Sinninghe Damst J.S."/>
            <person name="Yakimov M."/>
            <person name="Golyshin P.N."/>
        </authorList>
    </citation>
    <scope>NUCLEOTIDE SEQUENCE [LARGE SCALE GENOMIC DNA]</scope>
    <source>
        <strain evidence="2 3">M1</strain>
    </source>
</reference>
<gene>
    <name evidence="2" type="ORF">OXIME_000807</name>
</gene>
<protein>
    <submittedName>
        <fullName evidence="2">Uncharacterized protein</fullName>
    </submittedName>
</protein>
<proteinExistence type="predicted"/>
<dbReference type="KEGG" id="omr:OXIME_000807"/>
<name>A0AAX4NGJ7_9ARCH</name>
<keyword evidence="3" id="KW-1185">Reference proteome</keyword>
<dbReference type="RefSeq" id="WP_393972191.1">
    <property type="nucleotide sequence ID" value="NZ_CP133772.1"/>
</dbReference>
<evidence type="ECO:0000313" key="2">
    <source>
        <dbReference type="EMBL" id="WYY00244.1"/>
    </source>
</evidence>
<accession>A0AAX4NGJ7</accession>
<sequence>MLYLLYIFPAVIFVLTTIIYFVVRNGLKSYVEDLSSKVKEIESVLDLSFMRDMLTRFMSRSAARAAQMLRNNQSATSTEGSALTINRGDDIDRFYASIRKVAQPSIDLERVNFIASLLQKVLLIYGYTIAVVEFALISFSLLPAYSSYYGDFDGIFLGGTIFFSMVLVLMIADLQIYSKRIKNSVNKA</sequence>
<dbReference type="EMBL" id="CP133772">
    <property type="protein sequence ID" value="WYY00244.1"/>
    <property type="molecule type" value="Genomic_DNA"/>
</dbReference>
<dbReference type="AlphaFoldDB" id="A0AAX4NGJ7"/>
<feature type="transmembrane region" description="Helical" evidence="1">
    <location>
        <begin position="122"/>
        <end position="142"/>
    </location>
</feature>
<evidence type="ECO:0000313" key="3">
    <source>
        <dbReference type="Proteomes" id="UP001451606"/>
    </source>
</evidence>
<dbReference type="Proteomes" id="UP001451606">
    <property type="component" value="Chromosome"/>
</dbReference>
<feature type="transmembrane region" description="Helical" evidence="1">
    <location>
        <begin position="6"/>
        <end position="23"/>
    </location>
</feature>